<keyword evidence="3" id="KW-0732">Signal</keyword>
<keyword evidence="2" id="KW-0430">Lectin</keyword>
<organism evidence="5 6">
    <name type="scientific">Amborella trichopoda</name>
    <dbReference type="NCBI Taxonomy" id="13333"/>
    <lineage>
        <taxon>Eukaryota</taxon>
        <taxon>Viridiplantae</taxon>
        <taxon>Streptophyta</taxon>
        <taxon>Embryophyta</taxon>
        <taxon>Tracheophyta</taxon>
        <taxon>Spermatophyta</taxon>
        <taxon>Magnoliopsida</taxon>
        <taxon>Amborellales</taxon>
        <taxon>Amborellaceae</taxon>
        <taxon>Amborella</taxon>
    </lineage>
</organism>
<gene>
    <name evidence="5" type="ORF">AMTR_s00104p00046840</name>
</gene>
<feature type="signal peptide" evidence="3">
    <location>
        <begin position="1"/>
        <end position="19"/>
    </location>
</feature>
<feature type="domain" description="Legume lectin" evidence="4">
    <location>
        <begin position="27"/>
        <end position="138"/>
    </location>
</feature>
<dbReference type="InterPro" id="IPR050258">
    <property type="entry name" value="Leguminous_Lectin"/>
</dbReference>
<dbReference type="GO" id="GO:0030246">
    <property type="term" value="F:carbohydrate binding"/>
    <property type="evidence" value="ECO:0007669"/>
    <property type="project" value="UniProtKB-KW"/>
</dbReference>
<dbReference type="STRING" id="13333.W1NYF8"/>
<evidence type="ECO:0000256" key="1">
    <source>
        <dbReference type="ARBA" id="ARBA00007606"/>
    </source>
</evidence>
<evidence type="ECO:0000256" key="2">
    <source>
        <dbReference type="ARBA" id="ARBA00022734"/>
    </source>
</evidence>
<evidence type="ECO:0000313" key="6">
    <source>
        <dbReference type="Proteomes" id="UP000017836"/>
    </source>
</evidence>
<sequence length="149" mass="15726">MEILVLLVIWGLLSHGGLSLLDPITISFPTFSEGTCRGGELSCMGNASSGSSNGSVLGYVDLTTAEPGLSERVGRVLYKRPVMLWPCNFVTTFTVSLACPENVVRGEGMAFIMVANDRPSPEGSSGAYLGLFNKTTQGRGLVGRGSCFL</sequence>
<feature type="chain" id="PRO_5004806915" description="Legume lectin domain-containing protein" evidence="3">
    <location>
        <begin position="20"/>
        <end position="149"/>
    </location>
</feature>
<evidence type="ECO:0000256" key="3">
    <source>
        <dbReference type="SAM" id="SignalP"/>
    </source>
</evidence>
<reference evidence="6" key="1">
    <citation type="journal article" date="2013" name="Science">
        <title>The Amborella genome and the evolution of flowering plants.</title>
        <authorList>
            <consortium name="Amborella Genome Project"/>
        </authorList>
    </citation>
    <scope>NUCLEOTIDE SEQUENCE [LARGE SCALE GENOMIC DNA]</scope>
</reference>
<proteinExistence type="inferred from homology"/>
<accession>W1NYF8</accession>
<dbReference type="Gene3D" id="2.60.120.200">
    <property type="match status" value="1"/>
</dbReference>
<dbReference type="OMA" id="FIMVAND"/>
<name>W1NYF8_AMBTC</name>
<dbReference type="SUPFAM" id="SSF49899">
    <property type="entry name" value="Concanavalin A-like lectins/glucanases"/>
    <property type="match status" value="1"/>
</dbReference>
<dbReference type="AlphaFoldDB" id="W1NYF8"/>
<evidence type="ECO:0000313" key="5">
    <source>
        <dbReference type="EMBL" id="ERN00336.1"/>
    </source>
</evidence>
<dbReference type="Gramene" id="ERN00336">
    <property type="protein sequence ID" value="ERN00336"/>
    <property type="gene ID" value="AMTR_s00104p00046840"/>
</dbReference>
<dbReference type="Proteomes" id="UP000017836">
    <property type="component" value="Unassembled WGS sequence"/>
</dbReference>
<dbReference type="InterPro" id="IPR013320">
    <property type="entry name" value="ConA-like_dom_sf"/>
</dbReference>
<dbReference type="PANTHER" id="PTHR32401">
    <property type="entry name" value="CONCANAVALIN A-LIKE LECTIN FAMILY PROTEIN"/>
    <property type="match status" value="1"/>
</dbReference>
<dbReference type="HOGENOM" id="CLU_1752199_0_0_1"/>
<comment type="similarity">
    <text evidence="1">Belongs to the leguminous lectin family.</text>
</comment>
<dbReference type="PANTHER" id="PTHR32401:SF49">
    <property type="entry name" value="OS10G0129200 PROTEIN"/>
    <property type="match status" value="1"/>
</dbReference>
<dbReference type="Pfam" id="PF00139">
    <property type="entry name" value="Lectin_legB"/>
    <property type="match status" value="1"/>
</dbReference>
<dbReference type="EMBL" id="KI394907">
    <property type="protein sequence ID" value="ERN00336.1"/>
    <property type="molecule type" value="Genomic_DNA"/>
</dbReference>
<protein>
    <recommendedName>
        <fullName evidence="4">Legume lectin domain-containing protein</fullName>
    </recommendedName>
</protein>
<dbReference type="InterPro" id="IPR001220">
    <property type="entry name" value="Legume_lectin_dom"/>
</dbReference>
<keyword evidence="6" id="KW-1185">Reference proteome</keyword>
<evidence type="ECO:0000259" key="4">
    <source>
        <dbReference type="Pfam" id="PF00139"/>
    </source>
</evidence>